<dbReference type="GO" id="GO:0030688">
    <property type="term" value="C:preribosome, small subunit precursor"/>
    <property type="evidence" value="ECO:0007669"/>
    <property type="project" value="TreeGrafter"/>
</dbReference>
<feature type="region of interest" description="Disordered" evidence="8">
    <location>
        <begin position="1"/>
        <end position="29"/>
    </location>
</feature>
<keyword evidence="6" id="KW-0175">Coiled coil</keyword>
<evidence type="ECO:0000256" key="7">
    <source>
        <dbReference type="ARBA" id="ARBA00023242"/>
    </source>
</evidence>
<dbReference type="InterPro" id="IPR050786">
    <property type="entry name" value="EFG1_rRNA-proc"/>
</dbReference>
<dbReference type="Proteomes" id="UP000837801">
    <property type="component" value="Unassembled WGS sequence"/>
</dbReference>
<evidence type="ECO:0000256" key="5">
    <source>
        <dbReference type="ARBA" id="ARBA00022552"/>
    </source>
</evidence>
<evidence type="ECO:0000256" key="1">
    <source>
        <dbReference type="ARBA" id="ARBA00004604"/>
    </source>
</evidence>
<dbReference type="PANTHER" id="PTHR33911:SF1">
    <property type="entry name" value="RRNA-PROCESSING PROTEIN EFG1"/>
    <property type="match status" value="1"/>
</dbReference>
<comment type="similarity">
    <text evidence="2">Belongs to the EFG1 family.</text>
</comment>
<reference evidence="9" key="1">
    <citation type="submission" date="2022-03" db="EMBL/GenBank/DDBJ databases">
        <authorList>
            <person name="Legras J.-L."/>
            <person name="Devillers H."/>
            <person name="Grondin C."/>
        </authorList>
    </citation>
    <scope>NUCLEOTIDE SEQUENCE</scope>
    <source>
        <strain evidence="9">CLIB 1423</strain>
    </source>
</reference>
<evidence type="ECO:0000256" key="6">
    <source>
        <dbReference type="ARBA" id="ARBA00023054"/>
    </source>
</evidence>
<sequence length="258" mass="29714">MAYSGNERPYNGKDNHNRKNGHNNRNNTQVADVLGAGASKLKKKIRDIERLLKKDNIPAHIRVDNERSLKALKVDLVNTQNSLKAKEVAKKYHMVRFFERKKAIRKLKQAMKSFEDVSKTEVRKDIKKARKVVSHSEVDVAYVILFPKEEKYISLYPNAKAGEDQSTLNNAKAKKGAQMTEQRKRELRKNVEKLIETGKLPFSFDDVLAGKTIKVDTSSYSQSTPHQEIDAPNKEHHNNKHGQDKEVEQEEEEDDFFE</sequence>
<evidence type="ECO:0000256" key="4">
    <source>
        <dbReference type="ARBA" id="ARBA00019827"/>
    </source>
</evidence>
<feature type="region of interest" description="Disordered" evidence="8">
    <location>
        <begin position="166"/>
        <end position="185"/>
    </location>
</feature>
<evidence type="ECO:0000313" key="9">
    <source>
        <dbReference type="EMBL" id="CAH2353940.1"/>
    </source>
</evidence>
<feature type="compositionally biased region" description="Polar residues" evidence="8">
    <location>
        <begin position="215"/>
        <end position="226"/>
    </location>
</feature>
<feature type="region of interest" description="Disordered" evidence="8">
    <location>
        <begin position="215"/>
        <end position="258"/>
    </location>
</feature>
<keyword evidence="7" id="KW-0539">Nucleus</keyword>
<dbReference type="AlphaFoldDB" id="A0A9P0QST0"/>
<feature type="compositionally biased region" description="Basic and acidic residues" evidence="8">
    <location>
        <begin position="227"/>
        <end position="246"/>
    </location>
</feature>
<dbReference type="EMBL" id="CAKXYY010000013">
    <property type="protein sequence ID" value="CAH2353940.1"/>
    <property type="molecule type" value="Genomic_DNA"/>
</dbReference>
<comment type="subcellular location">
    <subcellularLocation>
        <location evidence="1">Nucleus</location>
        <location evidence="1">Nucleolus</location>
    </subcellularLocation>
</comment>
<evidence type="ECO:0000256" key="2">
    <source>
        <dbReference type="ARBA" id="ARBA00006916"/>
    </source>
</evidence>
<feature type="compositionally biased region" description="Acidic residues" evidence="8">
    <location>
        <begin position="247"/>
        <end position="258"/>
    </location>
</feature>
<gene>
    <name evidence="9" type="ORF">CLIB1423_13S02344</name>
</gene>
<dbReference type="GO" id="GO:0005730">
    <property type="term" value="C:nucleolus"/>
    <property type="evidence" value="ECO:0007669"/>
    <property type="project" value="UniProtKB-SubCell"/>
</dbReference>
<evidence type="ECO:0000256" key="8">
    <source>
        <dbReference type="SAM" id="MobiDB-lite"/>
    </source>
</evidence>
<comment type="caution">
    <text evidence="9">The sequence shown here is derived from an EMBL/GenBank/DDBJ whole genome shotgun (WGS) entry which is preliminary data.</text>
</comment>
<organism evidence="9 10">
    <name type="scientific">[Candida] railenensis</name>
    <dbReference type="NCBI Taxonomy" id="45579"/>
    <lineage>
        <taxon>Eukaryota</taxon>
        <taxon>Fungi</taxon>
        <taxon>Dikarya</taxon>
        <taxon>Ascomycota</taxon>
        <taxon>Saccharomycotina</taxon>
        <taxon>Pichiomycetes</taxon>
        <taxon>Debaryomycetaceae</taxon>
        <taxon>Kurtzmaniella</taxon>
    </lineage>
</organism>
<dbReference type="Pfam" id="PF10153">
    <property type="entry name" value="Efg1"/>
    <property type="match status" value="1"/>
</dbReference>
<proteinExistence type="inferred from homology"/>
<evidence type="ECO:0000313" key="10">
    <source>
        <dbReference type="Proteomes" id="UP000837801"/>
    </source>
</evidence>
<dbReference type="PANTHER" id="PTHR33911">
    <property type="entry name" value="RRNA-PROCESSING PROTEIN EFG1"/>
    <property type="match status" value="1"/>
</dbReference>
<keyword evidence="10" id="KW-1185">Reference proteome</keyword>
<dbReference type="InterPro" id="IPR019310">
    <property type="entry name" value="Efg1"/>
</dbReference>
<dbReference type="OrthoDB" id="47732at2759"/>
<name>A0A9P0QST0_9ASCO</name>
<keyword evidence="5" id="KW-0698">rRNA processing</keyword>
<dbReference type="GO" id="GO:0000462">
    <property type="term" value="P:maturation of SSU-rRNA from tricistronic rRNA transcript (SSU-rRNA, 5.8S rRNA, LSU-rRNA)"/>
    <property type="evidence" value="ECO:0007669"/>
    <property type="project" value="TreeGrafter"/>
</dbReference>
<accession>A0A9P0QST0</accession>
<evidence type="ECO:0000256" key="3">
    <source>
        <dbReference type="ARBA" id="ARBA00018689"/>
    </source>
</evidence>
<protein>
    <recommendedName>
        <fullName evidence="3">rRNA-processing protein EFG1</fullName>
    </recommendedName>
    <alternativeName>
        <fullName evidence="4">rRNA-processing protein efg1</fullName>
    </alternativeName>
</protein>